<name>A0A919RN65_9ACTN</name>
<dbReference type="PROSITE" id="PS00622">
    <property type="entry name" value="HTH_LUXR_1"/>
    <property type="match status" value="1"/>
</dbReference>
<gene>
    <name evidence="8" type="ORF">Ssi02_70240</name>
</gene>
<dbReference type="PANTHER" id="PTHR43214">
    <property type="entry name" value="TWO-COMPONENT RESPONSE REGULATOR"/>
    <property type="match status" value="1"/>
</dbReference>
<dbReference type="CDD" id="cd17535">
    <property type="entry name" value="REC_NarL-like"/>
    <property type="match status" value="1"/>
</dbReference>
<keyword evidence="4" id="KW-0804">Transcription</keyword>
<dbReference type="PANTHER" id="PTHR43214:SF24">
    <property type="entry name" value="TRANSCRIPTIONAL REGULATORY PROTEIN NARL-RELATED"/>
    <property type="match status" value="1"/>
</dbReference>
<feature type="modified residue" description="4-aspartylphosphate" evidence="5">
    <location>
        <position position="54"/>
    </location>
</feature>
<evidence type="ECO:0000259" key="7">
    <source>
        <dbReference type="PROSITE" id="PS50110"/>
    </source>
</evidence>
<keyword evidence="9" id="KW-1185">Reference proteome</keyword>
<evidence type="ECO:0000313" key="9">
    <source>
        <dbReference type="Proteomes" id="UP000606172"/>
    </source>
</evidence>
<accession>A0A919RN65</accession>
<dbReference type="PROSITE" id="PS50110">
    <property type="entry name" value="RESPONSE_REGULATORY"/>
    <property type="match status" value="1"/>
</dbReference>
<dbReference type="InterPro" id="IPR058245">
    <property type="entry name" value="NreC/VraR/RcsB-like_REC"/>
</dbReference>
<dbReference type="SUPFAM" id="SSF46894">
    <property type="entry name" value="C-terminal effector domain of the bipartite response regulators"/>
    <property type="match status" value="1"/>
</dbReference>
<evidence type="ECO:0000256" key="1">
    <source>
        <dbReference type="ARBA" id="ARBA00022553"/>
    </source>
</evidence>
<sequence>MTTVLVADDQPLLRAGFRLLIDSTPDLVTVGEAATGREAVELGLALRPDLVLMDVRMPGLDGIQATRTLVPAGVKVLVLTAYDLDEHVHAALRAGAAGFLLKDAPPEALLTAIRQVAAGQASLDPGVAARLIAEFARRPDPGAPEIGDLATLTPRERQVLTLAGRGWDNRRIATYLDLRVATVKTHIRHLMAKLDAHDRAQLVVVAYESGLIAPGGR</sequence>
<evidence type="ECO:0000259" key="6">
    <source>
        <dbReference type="PROSITE" id="PS50043"/>
    </source>
</evidence>
<dbReference type="SMART" id="SM00448">
    <property type="entry name" value="REC"/>
    <property type="match status" value="1"/>
</dbReference>
<dbReference type="PROSITE" id="PS50043">
    <property type="entry name" value="HTH_LUXR_2"/>
    <property type="match status" value="1"/>
</dbReference>
<dbReference type="CDD" id="cd06170">
    <property type="entry name" value="LuxR_C_like"/>
    <property type="match status" value="1"/>
</dbReference>
<dbReference type="Gene3D" id="3.40.50.2300">
    <property type="match status" value="1"/>
</dbReference>
<dbReference type="Pfam" id="PF00072">
    <property type="entry name" value="Response_reg"/>
    <property type="match status" value="1"/>
</dbReference>
<evidence type="ECO:0000313" key="8">
    <source>
        <dbReference type="EMBL" id="GII96793.1"/>
    </source>
</evidence>
<dbReference type="RefSeq" id="WP_204031878.1">
    <property type="nucleotide sequence ID" value="NZ_BOOW01000050.1"/>
</dbReference>
<dbReference type="AlphaFoldDB" id="A0A919RN65"/>
<evidence type="ECO:0000256" key="5">
    <source>
        <dbReference type="PROSITE-ProRule" id="PRU00169"/>
    </source>
</evidence>
<dbReference type="GO" id="GO:0000160">
    <property type="term" value="P:phosphorelay signal transduction system"/>
    <property type="evidence" value="ECO:0007669"/>
    <property type="project" value="InterPro"/>
</dbReference>
<dbReference type="InterPro" id="IPR011006">
    <property type="entry name" value="CheY-like_superfamily"/>
</dbReference>
<dbReference type="PRINTS" id="PR00038">
    <property type="entry name" value="HTHLUXR"/>
</dbReference>
<dbReference type="InterPro" id="IPR039420">
    <property type="entry name" value="WalR-like"/>
</dbReference>
<proteinExistence type="predicted"/>
<keyword evidence="1 5" id="KW-0597">Phosphoprotein</keyword>
<dbReference type="Pfam" id="PF00196">
    <property type="entry name" value="GerE"/>
    <property type="match status" value="1"/>
</dbReference>
<dbReference type="InterPro" id="IPR016032">
    <property type="entry name" value="Sig_transdc_resp-reg_C-effctor"/>
</dbReference>
<dbReference type="SMART" id="SM00421">
    <property type="entry name" value="HTH_LUXR"/>
    <property type="match status" value="1"/>
</dbReference>
<dbReference type="GO" id="GO:0003677">
    <property type="term" value="F:DNA binding"/>
    <property type="evidence" value="ECO:0007669"/>
    <property type="project" value="UniProtKB-KW"/>
</dbReference>
<dbReference type="EMBL" id="BOOW01000050">
    <property type="protein sequence ID" value="GII96793.1"/>
    <property type="molecule type" value="Genomic_DNA"/>
</dbReference>
<reference evidence="8" key="1">
    <citation type="submission" date="2021-01" db="EMBL/GenBank/DDBJ databases">
        <title>Whole genome shotgun sequence of Sinosporangium siamense NBRC 109515.</title>
        <authorList>
            <person name="Komaki H."/>
            <person name="Tamura T."/>
        </authorList>
    </citation>
    <scope>NUCLEOTIDE SEQUENCE</scope>
    <source>
        <strain evidence="8">NBRC 109515</strain>
    </source>
</reference>
<feature type="domain" description="Response regulatory" evidence="7">
    <location>
        <begin position="3"/>
        <end position="117"/>
    </location>
</feature>
<dbReference type="GO" id="GO:0006355">
    <property type="term" value="P:regulation of DNA-templated transcription"/>
    <property type="evidence" value="ECO:0007669"/>
    <property type="project" value="InterPro"/>
</dbReference>
<dbReference type="Proteomes" id="UP000606172">
    <property type="component" value="Unassembled WGS sequence"/>
</dbReference>
<comment type="caution">
    <text evidence="8">The sequence shown here is derived from an EMBL/GenBank/DDBJ whole genome shotgun (WGS) entry which is preliminary data.</text>
</comment>
<keyword evidence="2" id="KW-0805">Transcription regulation</keyword>
<evidence type="ECO:0000256" key="3">
    <source>
        <dbReference type="ARBA" id="ARBA00023125"/>
    </source>
</evidence>
<keyword evidence="3 8" id="KW-0238">DNA-binding</keyword>
<organism evidence="8 9">
    <name type="scientific">Sinosporangium siamense</name>
    <dbReference type="NCBI Taxonomy" id="1367973"/>
    <lineage>
        <taxon>Bacteria</taxon>
        <taxon>Bacillati</taxon>
        <taxon>Actinomycetota</taxon>
        <taxon>Actinomycetes</taxon>
        <taxon>Streptosporangiales</taxon>
        <taxon>Streptosporangiaceae</taxon>
        <taxon>Sinosporangium</taxon>
    </lineage>
</organism>
<evidence type="ECO:0000256" key="2">
    <source>
        <dbReference type="ARBA" id="ARBA00023015"/>
    </source>
</evidence>
<evidence type="ECO:0000256" key="4">
    <source>
        <dbReference type="ARBA" id="ARBA00023163"/>
    </source>
</evidence>
<dbReference type="InterPro" id="IPR001789">
    <property type="entry name" value="Sig_transdc_resp-reg_receiver"/>
</dbReference>
<feature type="domain" description="HTH luxR-type" evidence="6">
    <location>
        <begin position="145"/>
        <end position="210"/>
    </location>
</feature>
<dbReference type="InterPro" id="IPR000792">
    <property type="entry name" value="Tscrpt_reg_LuxR_C"/>
</dbReference>
<protein>
    <submittedName>
        <fullName evidence="8">DNA-binding response regulator</fullName>
    </submittedName>
</protein>
<dbReference type="SUPFAM" id="SSF52172">
    <property type="entry name" value="CheY-like"/>
    <property type="match status" value="1"/>
</dbReference>